<feature type="transmembrane region" description="Helical" evidence="2">
    <location>
        <begin position="29"/>
        <end position="51"/>
    </location>
</feature>
<feature type="region of interest" description="Disordered" evidence="1">
    <location>
        <begin position="362"/>
        <end position="383"/>
    </location>
</feature>
<name>A0A7K1J4G7_9BIFI</name>
<dbReference type="Gene3D" id="3.60.10.10">
    <property type="entry name" value="Endonuclease/exonuclease/phosphatase"/>
    <property type="match status" value="1"/>
</dbReference>
<evidence type="ECO:0000256" key="2">
    <source>
        <dbReference type="SAM" id="Phobius"/>
    </source>
</evidence>
<keyword evidence="4" id="KW-0540">Nuclease</keyword>
<dbReference type="Proteomes" id="UP000487882">
    <property type="component" value="Unassembled WGS sequence"/>
</dbReference>
<feature type="transmembrane region" description="Helical" evidence="2">
    <location>
        <begin position="58"/>
        <end position="80"/>
    </location>
</feature>
<sequence length="383" mass="41264">MMIALWVILVLLLVWISLSELPAGWDGHAPLPYMIALTPFAWIGFAVLAVIGGCLQEWPFFACTMIGLIASLLRKTAYWMNNLKTPNTGELIAKKLAQRDAHNTSDSATTSPHDMSRGHFNVFTLNCRFGRANAQEIVAAAKQHDIAVLALQELSEKLVGELHDAGLDELFPYHQLGDPSVDDNGGFNGLWLRVEPTSGTPTGVPIPAADVPSVMLPVTSTTNIVFASAHTKSPQRSCKDWSSGIIGLGALAKPSPANTAQGEEREHIAVIMGDLNSSIAHPSFRKLLASGFHDATLTEAQGEHPTFPSWLAWPRIVLDHILFTDFMTASNVQTVKIEGSDHLALTATLTLTDTKTAVNAAARESWPSALPPRPSARKAASSN</sequence>
<keyword evidence="2" id="KW-0472">Membrane</keyword>
<proteinExistence type="predicted"/>
<dbReference type="EMBL" id="WNLP01000003">
    <property type="protein sequence ID" value="MUH59547.1"/>
    <property type="molecule type" value="Genomic_DNA"/>
</dbReference>
<keyword evidence="4" id="KW-0255">Endonuclease</keyword>
<keyword evidence="2" id="KW-1133">Transmembrane helix</keyword>
<evidence type="ECO:0000256" key="1">
    <source>
        <dbReference type="SAM" id="MobiDB-lite"/>
    </source>
</evidence>
<feature type="domain" description="Endonuclease/exonuclease/phosphatase" evidence="3">
    <location>
        <begin position="124"/>
        <end position="342"/>
    </location>
</feature>
<evidence type="ECO:0000259" key="3">
    <source>
        <dbReference type="Pfam" id="PF03372"/>
    </source>
</evidence>
<evidence type="ECO:0000313" key="4">
    <source>
        <dbReference type="EMBL" id="MUH59547.1"/>
    </source>
</evidence>
<organism evidence="4 5">
    <name type="scientific">Bifidobacterium canis</name>
    <dbReference type="NCBI Taxonomy" id="2610880"/>
    <lineage>
        <taxon>Bacteria</taxon>
        <taxon>Bacillati</taxon>
        <taxon>Actinomycetota</taxon>
        <taxon>Actinomycetes</taxon>
        <taxon>Bifidobacteriales</taxon>
        <taxon>Bifidobacteriaceae</taxon>
        <taxon>Bifidobacterium</taxon>
    </lineage>
</organism>
<comment type="caution">
    <text evidence="4">The sequence shown here is derived from an EMBL/GenBank/DDBJ whole genome shotgun (WGS) entry which is preliminary data.</text>
</comment>
<dbReference type="SUPFAM" id="SSF56219">
    <property type="entry name" value="DNase I-like"/>
    <property type="match status" value="1"/>
</dbReference>
<keyword evidence="5" id="KW-1185">Reference proteome</keyword>
<dbReference type="InterPro" id="IPR036691">
    <property type="entry name" value="Endo/exonu/phosph_ase_sf"/>
</dbReference>
<protein>
    <submittedName>
        <fullName evidence="4">Endonuclease</fullName>
    </submittedName>
</protein>
<keyword evidence="4" id="KW-0378">Hydrolase</keyword>
<dbReference type="InterPro" id="IPR005135">
    <property type="entry name" value="Endo/exonuclease/phosphatase"/>
</dbReference>
<keyword evidence="2" id="KW-0812">Transmembrane</keyword>
<dbReference type="RefSeq" id="WP_155588520.1">
    <property type="nucleotide sequence ID" value="NZ_WNLP01000003.1"/>
</dbReference>
<dbReference type="GO" id="GO:0004519">
    <property type="term" value="F:endonuclease activity"/>
    <property type="evidence" value="ECO:0007669"/>
    <property type="project" value="UniProtKB-KW"/>
</dbReference>
<dbReference type="Pfam" id="PF03372">
    <property type="entry name" value="Exo_endo_phos"/>
    <property type="match status" value="1"/>
</dbReference>
<evidence type="ECO:0000313" key="5">
    <source>
        <dbReference type="Proteomes" id="UP000487882"/>
    </source>
</evidence>
<accession>A0A7K1J4G7</accession>
<dbReference type="AlphaFoldDB" id="A0A7K1J4G7"/>
<reference evidence="4 5" key="1">
    <citation type="submission" date="2019-09" db="EMBL/GenBank/DDBJ databases">
        <title>Bifidobacterium canis sp. nov., isolated from the digestive tract of German Shepherd dog puppy.</title>
        <authorList>
            <person name="Bunesova V."/>
        </authorList>
    </citation>
    <scope>NUCLEOTIDE SEQUENCE [LARGE SCALE GENOMIC DNA]</scope>
    <source>
        <strain evidence="4 5">GSD1FS</strain>
    </source>
</reference>
<gene>
    <name evidence="4" type="ORF">GSD1FS_0879</name>
</gene>